<reference evidence="1" key="1">
    <citation type="journal article" date="2014" name="Front. Microbiol.">
        <title>High frequency of phylogenetically diverse reductive dehalogenase-homologous genes in deep subseafloor sedimentary metagenomes.</title>
        <authorList>
            <person name="Kawai M."/>
            <person name="Futagami T."/>
            <person name="Toyoda A."/>
            <person name="Takaki Y."/>
            <person name="Nishi S."/>
            <person name="Hori S."/>
            <person name="Arai W."/>
            <person name="Tsubouchi T."/>
            <person name="Morono Y."/>
            <person name="Uchiyama I."/>
            <person name="Ito T."/>
            <person name="Fujiyama A."/>
            <person name="Inagaki F."/>
            <person name="Takami H."/>
        </authorList>
    </citation>
    <scope>NUCLEOTIDE SEQUENCE</scope>
    <source>
        <strain evidence="1">Expedition CK06-06</strain>
    </source>
</reference>
<protein>
    <submittedName>
        <fullName evidence="1">Uncharacterized protein</fullName>
    </submittedName>
</protein>
<organism evidence="1">
    <name type="scientific">marine sediment metagenome</name>
    <dbReference type="NCBI Taxonomy" id="412755"/>
    <lineage>
        <taxon>unclassified sequences</taxon>
        <taxon>metagenomes</taxon>
        <taxon>ecological metagenomes</taxon>
    </lineage>
</organism>
<proteinExistence type="predicted"/>
<sequence length="60" mass="7134">CQDILSRKPEGVYLDDLLYLLKRKGYSFNSEQQFTAMFSILRLELSDYGTIVNSTKRRRR</sequence>
<accession>X1F6W1</accession>
<dbReference type="EMBL" id="BART01039997">
    <property type="protein sequence ID" value="GAH25119.1"/>
    <property type="molecule type" value="Genomic_DNA"/>
</dbReference>
<name>X1F6W1_9ZZZZ</name>
<evidence type="ECO:0000313" key="1">
    <source>
        <dbReference type="EMBL" id="GAH25119.1"/>
    </source>
</evidence>
<feature type="non-terminal residue" evidence="1">
    <location>
        <position position="1"/>
    </location>
</feature>
<dbReference type="AlphaFoldDB" id="X1F6W1"/>
<comment type="caution">
    <text evidence="1">The sequence shown here is derived from an EMBL/GenBank/DDBJ whole genome shotgun (WGS) entry which is preliminary data.</text>
</comment>
<gene>
    <name evidence="1" type="ORF">S01H4_65394</name>
</gene>